<protein>
    <submittedName>
        <fullName evidence="2">Uncharacterized protein</fullName>
    </submittedName>
</protein>
<evidence type="ECO:0000313" key="3">
    <source>
        <dbReference type="Proteomes" id="UP001460270"/>
    </source>
</evidence>
<sequence>MSKVFALRALVTERLTAAAEEIFALVERTIVEYEEELCRSKEENQRKQQLLDSFLNTQPHTAAQVNERLTAAAEEIFALVERTIVEYEEELCRSQRGEPEETAAPGLASEPHSPTQQHKVSSGLDVCGCDPTRGPTEACRTAASIPRSQSHSYNLNVQNASARGITYTCSFHT</sequence>
<keyword evidence="3" id="KW-1185">Reference proteome</keyword>
<dbReference type="Proteomes" id="UP001460270">
    <property type="component" value="Unassembled WGS sequence"/>
</dbReference>
<name>A0AAW0N1I1_9GOBI</name>
<dbReference type="AlphaFoldDB" id="A0AAW0N1I1"/>
<evidence type="ECO:0000256" key="1">
    <source>
        <dbReference type="SAM" id="MobiDB-lite"/>
    </source>
</evidence>
<organism evidence="2 3">
    <name type="scientific">Mugilogobius chulae</name>
    <name type="common">yellowstripe goby</name>
    <dbReference type="NCBI Taxonomy" id="88201"/>
    <lineage>
        <taxon>Eukaryota</taxon>
        <taxon>Metazoa</taxon>
        <taxon>Chordata</taxon>
        <taxon>Craniata</taxon>
        <taxon>Vertebrata</taxon>
        <taxon>Euteleostomi</taxon>
        <taxon>Actinopterygii</taxon>
        <taxon>Neopterygii</taxon>
        <taxon>Teleostei</taxon>
        <taxon>Neoteleostei</taxon>
        <taxon>Acanthomorphata</taxon>
        <taxon>Gobiaria</taxon>
        <taxon>Gobiiformes</taxon>
        <taxon>Gobioidei</taxon>
        <taxon>Gobiidae</taxon>
        <taxon>Gobionellinae</taxon>
        <taxon>Mugilogobius</taxon>
    </lineage>
</organism>
<reference evidence="3" key="1">
    <citation type="submission" date="2024-04" db="EMBL/GenBank/DDBJ databases">
        <title>Salinicola lusitanus LLJ914,a marine bacterium isolated from the Okinawa Trough.</title>
        <authorList>
            <person name="Li J."/>
        </authorList>
    </citation>
    <scope>NUCLEOTIDE SEQUENCE [LARGE SCALE GENOMIC DNA]</scope>
</reference>
<comment type="caution">
    <text evidence="2">The sequence shown here is derived from an EMBL/GenBank/DDBJ whole genome shotgun (WGS) entry which is preliminary data.</text>
</comment>
<accession>A0AAW0N1I1</accession>
<proteinExistence type="predicted"/>
<feature type="region of interest" description="Disordered" evidence="1">
    <location>
        <begin position="92"/>
        <end position="121"/>
    </location>
</feature>
<dbReference type="EMBL" id="JBBPFD010000018">
    <property type="protein sequence ID" value="KAK7889193.1"/>
    <property type="molecule type" value="Genomic_DNA"/>
</dbReference>
<evidence type="ECO:0000313" key="2">
    <source>
        <dbReference type="EMBL" id="KAK7889193.1"/>
    </source>
</evidence>
<gene>
    <name evidence="2" type="ORF">WMY93_024753</name>
</gene>